<dbReference type="EMBL" id="CYKH01001596">
    <property type="protein sequence ID" value="CUG87891.1"/>
    <property type="molecule type" value="Genomic_DNA"/>
</dbReference>
<dbReference type="SUPFAM" id="SSF47923">
    <property type="entry name" value="Ypt/Rab-GAP domain of gyp1p"/>
    <property type="match status" value="2"/>
</dbReference>
<evidence type="ECO:0000313" key="3">
    <source>
        <dbReference type="EMBL" id="CUG87891.1"/>
    </source>
</evidence>
<dbReference type="Gene3D" id="1.10.472.80">
    <property type="entry name" value="Ypt/Rab-GAP domain of gyp1p, domain 3"/>
    <property type="match status" value="1"/>
</dbReference>
<dbReference type="AlphaFoldDB" id="A0A0S4JFG3"/>
<dbReference type="Pfam" id="PF00566">
    <property type="entry name" value="RabGAP-TBC"/>
    <property type="match status" value="1"/>
</dbReference>
<dbReference type="VEuPathDB" id="TriTrypDB:BSAL_12555"/>
<dbReference type="PROSITE" id="PS50086">
    <property type="entry name" value="TBC_RABGAP"/>
    <property type="match status" value="1"/>
</dbReference>
<dbReference type="InterPro" id="IPR035969">
    <property type="entry name" value="Rab-GAP_TBC_sf"/>
</dbReference>
<dbReference type="SMART" id="SM00164">
    <property type="entry name" value="TBC"/>
    <property type="match status" value="1"/>
</dbReference>
<dbReference type="InterPro" id="IPR000195">
    <property type="entry name" value="Rab-GAP-TBC_dom"/>
</dbReference>
<dbReference type="PANTHER" id="PTHR22957">
    <property type="entry name" value="TBC1 DOMAIN FAMILY MEMBER GTPASE-ACTIVATING PROTEIN"/>
    <property type="match status" value="1"/>
</dbReference>
<dbReference type="GO" id="GO:0005096">
    <property type="term" value="F:GTPase activator activity"/>
    <property type="evidence" value="ECO:0007669"/>
    <property type="project" value="UniProtKB-KW"/>
</dbReference>
<organism evidence="3 4">
    <name type="scientific">Bodo saltans</name>
    <name type="common">Flagellated protozoan</name>
    <dbReference type="NCBI Taxonomy" id="75058"/>
    <lineage>
        <taxon>Eukaryota</taxon>
        <taxon>Discoba</taxon>
        <taxon>Euglenozoa</taxon>
        <taxon>Kinetoplastea</taxon>
        <taxon>Metakinetoplastina</taxon>
        <taxon>Eubodonida</taxon>
        <taxon>Bodonidae</taxon>
        <taxon>Bodo</taxon>
    </lineage>
</organism>
<evidence type="ECO:0000256" key="1">
    <source>
        <dbReference type="ARBA" id="ARBA00022468"/>
    </source>
</evidence>
<protein>
    <recommendedName>
        <fullName evidence="2">Rab-GAP TBC domain-containing protein</fullName>
    </recommendedName>
</protein>
<feature type="domain" description="Rab-GAP TBC" evidence="2">
    <location>
        <begin position="49"/>
        <end position="373"/>
    </location>
</feature>
<keyword evidence="1" id="KW-0343">GTPase activation</keyword>
<gene>
    <name evidence="3" type="ORF">BSAL_12555</name>
</gene>
<keyword evidence="4" id="KW-1185">Reference proteome</keyword>
<proteinExistence type="predicted"/>
<dbReference type="PANTHER" id="PTHR22957:SF337">
    <property type="entry name" value="TBC1 DOMAIN FAMILY MEMBER 5"/>
    <property type="match status" value="1"/>
</dbReference>
<accession>A0A0S4JFG3</accession>
<dbReference type="OrthoDB" id="27140at2759"/>
<reference evidence="4" key="1">
    <citation type="submission" date="2015-09" db="EMBL/GenBank/DDBJ databases">
        <authorList>
            <consortium name="Pathogen Informatics"/>
        </authorList>
    </citation>
    <scope>NUCLEOTIDE SEQUENCE [LARGE SCALE GENOMIC DNA]</scope>
    <source>
        <strain evidence="4">Lake Konstanz</strain>
    </source>
</reference>
<evidence type="ECO:0000313" key="4">
    <source>
        <dbReference type="Proteomes" id="UP000051952"/>
    </source>
</evidence>
<dbReference type="Proteomes" id="UP000051952">
    <property type="component" value="Unassembled WGS sequence"/>
</dbReference>
<dbReference type="Gene3D" id="1.10.8.270">
    <property type="entry name" value="putative rabgap domain of human tbc1 domain family member 14 like domains"/>
    <property type="match status" value="1"/>
</dbReference>
<evidence type="ECO:0000259" key="2">
    <source>
        <dbReference type="PROSITE" id="PS50086"/>
    </source>
</evidence>
<name>A0A0S4JFG3_BODSA</name>
<sequence>MKWCDTPLYHALKSLDLNRRLVSASLDGSLAEPAVDDSDSTTLPNGIDDPHYFSRSVLWRIFLSVLTVPYTGTSIDNVVASWCPRLFALRAQYASQKQQFHQCYPEFGNVDEVASTMEDMALAEVDEVLVTQNRQSLRGSVGLARLMLTMSCATNSRRSSIGKGKSPLESCSDQVAEDIISLDIKRTYLTNDPEVPHHSLFNILTVWRWLHPVIGYHQGMHEIAGICLQVLSRAAVAMPDDCPPEVAECANAAFREADAYYLFDGIMSTFGLAELFHATTVVGSQNLRTNVGNFGDGGSLSERPAMTALESVCEHVAFHMLRDHSTTLYHHLANTNMFDKLLVFLPRWIRNMFTRELTMPQLVIVWDGVFGVFYNDEVRREDRRRHQGNGSTGSSGNIAAFRRSTTIPTVYAGTAGSTPQLDEDEDAALHIPFSRTALGVVVALLLHIEDDLLELDDDFSLLRRLTSTPIVSPMVDASWIMNNAMAIANTRPLGVIPIHRRRESIATAENVSRAAASASATRLTKEELMLQQRSVALVVERVTKRIADCMEVDLEDTTSSRGNTSVRLTESNVAVIRGALRELQCVADRLSFL</sequence>